<feature type="compositionally biased region" description="Acidic residues" evidence="1">
    <location>
        <begin position="423"/>
        <end position="437"/>
    </location>
</feature>
<dbReference type="InterPro" id="IPR050336">
    <property type="entry name" value="Chromosome_partition/occlusion"/>
</dbReference>
<reference evidence="3 4" key="1">
    <citation type="submission" date="2020-11" db="EMBL/GenBank/DDBJ databases">
        <title>genome sequence of strain KACC 18849.</title>
        <authorList>
            <person name="Gao J."/>
            <person name="Zhang X."/>
        </authorList>
    </citation>
    <scope>NUCLEOTIDE SEQUENCE [LARGE SCALE GENOMIC DNA]</scope>
    <source>
        <strain evidence="3 4">KACC 18849</strain>
    </source>
</reference>
<dbReference type="PANTHER" id="PTHR33375">
    <property type="entry name" value="CHROMOSOME-PARTITIONING PROTEIN PARB-RELATED"/>
    <property type="match status" value="1"/>
</dbReference>
<gene>
    <name evidence="3" type="ORF">I4Q42_16125</name>
</gene>
<sequence length="730" mass="77736">MSASSQTAQDAAVPAIQGGAALDAVGAKFFLLTDGGAVRSGEERVYPLSKLKASPDNVRKGGHRPAVIEARAASILAKGIIQPPVVKPERRADGSETGYALVTAGEGRRLALRLLAKRKLIPRGALVRCLVDETNDAVEVSLDENVGREPLPPADEFEAFKDLSVRHGWGAEAIGARFGVAAGVVRERLRLSAASPALIKAYRADELTLDQLMAFCATEDHERQLQVFKTHREAHPSAIRRAMTETTVRADDRRAVFIGLDAYLAAGGVVARDLFADDQGGYLSNVTLVDRLVDEKLSAIVEEVAAEGWKWCETHLQYPHGHGLTRVWAKPPAFSAERQDERDALKLEYGDLGRTWDGIEDLPAEVEARLSAIEEDLGRDGQEAYAPEDLARAGAFVVLGYDGLVRIDRGFVRPEDVVAAPGDEGEGYEDDGEDDEAGADRPSPSSDEEPEGEASAPLSAKLVAELTAHRTAGLRLALANDPDLALVALTHVMALNTFHGVARASCLEVTAGSTRLPNFGDTLKASPALEAMEARHDAWAKQLPDDPDETWAFVIGLDADSRASLLAFCVARTLDAVRSFSGRRSGLAHAEALATATGLDMTAFWRPTAEHYLTRVTKAHVLAAVADGVSADTARRLSGLKKTDLVTAAEPDLVRAAWLPPLLRTRPLALMPPQDGADSQQGDIEDDALEDARAAPDGGEPSAPDGPATPGTPHETGGDEASVGDDNALT</sequence>
<dbReference type="InterPro" id="IPR003115">
    <property type="entry name" value="ParB_N"/>
</dbReference>
<dbReference type="InterPro" id="IPR036086">
    <property type="entry name" value="ParB/Sulfiredoxin_sf"/>
</dbReference>
<feature type="region of interest" description="Disordered" evidence="1">
    <location>
        <begin position="417"/>
        <end position="456"/>
    </location>
</feature>
<dbReference type="RefSeq" id="WP_198577102.1">
    <property type="nucleotide sequence ID" value="NZ_JADWOX010000011.1"/>
</dbReference>
<dbReference type="SUPFAM" id="SSF109709">
    <property type="entry name" value="KorB DNA-binding domain-like"/>
    <property type="match status" value="1"/>
</dbReference>
<comment type="caution">
    <text evidence="3">The sequence shown here is derived from an EMBL/GenBank/DDBJ whole genome shotgun (WGS) entry which is preliminary data.</text>
</comment>
<dbReference type="CDD" id="cd16406">
    <property type="entry name" value="ParB_N_like"/>
    <property type="match status" value="1"/>
</dbReference>
<proteinExistence type="predicted"/>
<protein>
    <submittedName>
        <fullName evidence="3">ParB N-terminal domain-containing protein</fullName>
    </submittedName>
</protein>
<evidence type="ECO:0000313" key="3">
    <source>
        <dbReference type="EMBL" id="MBI1685198.1"/>
    </source>
</evidence>
<dbReference type="EMBL" id="JADWOX010000011">
    <property type="protein sequence ID" value="MBI1685198.1"/>
    <property type="molecule type" value="Genomic_DNA"/>
</dbReference>
<organism evidence="3 4">
    <name type="scientific">Caulobacter hibisci</name>
    <dbReference type="NCBI Taxonomy" id="2035993"/>
    <lineage>
        <taxon>Bacteria</taxon>
        <taxon>Pseudomonadati</taxon>
        <taxon>Pseudomonadota</taxon>
        <taxon>Alphaproteobacteria</taxon>
        <taxon>Caulobacterales</taxon>
        <taxon>Caulobacteraceae</taxon>
        <taxon>Caulobacter</taxon>
    </lineage>
</organism>
<dbReference type="Gene3D" id="1.10.10.2830">
    <property type="match status" value="1"/>
</dbReference>
<dbReference type="Proteomes" id="UP000639859">
    <property type="component" value="Unassembled WGS sequence"/>
</dbReference>
<name>A0ABS0T2S8_9CAUL</name>
<evidence type="ECO:0000313" key="4">
    <source>
        <dbReference type="Proteomes" id="UP000639859"/>
    </source>
</evidence>
<dbReference type="Gene3D" id="3.90.1530.30">
    <property type="match status" value="1"/>
</dbReference>
<dbReference type="PANTHER" id="PTHR33375:SF7">
    <property type="entry name" value="CHROMOSOME 2-PARTITIONING PROTEIN PARB-RELATED"/>
    <property type="match status" value="1"/>
</dbReference>
<dbReference type="SUPFAM" id="SSF110849">
    <property type="entry name" value="ParB/Sulfiredoxin"/>
    <property type="match status" value="1"/>
</dbReference>
<feature type="region of interest" description="Disordered" evidence="1">
    <location>
        <begin position="669"/>
        <end position="730"/>
    </location>
</feature>
<evidence type="ECO:0000256" key="1">
    <source>
        <dbReference type="SAM" id="MobiDB-lite"/>
    </source>
</evidence>
<evidence type="ECO:0000259" key="2">
    <source>
        <dbReference type="SMART" id="SM00470"/>
    </source>
</evidence>
<keyword evidence="4" id="KW-1185">Reference proteome</keyword>
<accession>A0ABS0T2S8</accession>
<dbReference type="SMART" id="SM00470">
    <property type="entry name" value="ParB"/>
    <property type="match status" value="1"/>
</dbReference>
<feature type="domain" description="ParB-like N-terminal" evidence="2">
    <location>
        <begin position="44"/>
        <end position="146"/>
    </location>
</feature>